<dbReference type="EMBL" id="CP001390">
    <property type="protein sequence ID" value="ACM19446.1"/>
    <property type="molecule type" value="Genomic_DNA"/>
</dbReference>
<evidence type="ECO:0000313" key="3">
    <source>
        <dbReference type="Proteomes" id="UP000007721"/>
    </source>
</evidence>
<evidence type="ECO:0000313" key="2">
    <source>
        <dbReference type="EMBL" id="ACM19446.1"/>
    </source>
</evidence>
<reference evidence="2 3" key="1">
    <citation type="submission" date="2009-01" db="EMBL/GenBank/DDBJ databases">
        <title>Complete sequence of Geobacter sp. FRC-32.</title>
        <authorList>
            <consortium name="US DOE Joint Genome Institute"/>
            <person name="Lucas S."/>
            <person name="Copeland A."/>
            <person name="Lapidus A."/>
            <person name="Glavina del Rio T."/>
            <person name="Dalin E."/>
            <person name="Tice H."/>
            <person name="Bruce D."/>
            <person name="Goodwin L."/>
            <person name="Pitluck S."/>
            <person name="Saunders E."/>
            <person name="Brettin T."/>
            <person name="Detter J.C."/>
            <person name="Han C."/>
            <person name="Larimer F."/>
            <person name="Land M."/>
            <person name="Hauser L."/>
            <person name="Kyrpides N."/>
            <person name="Ovchinnikova G."/>
            <person name="Kostka J."/>
            <person name="Richardson P."/>
        </authorList>
    </citation>
    <scope>NUCLEOTIDE SEQUENCE [LARGE SCALE GENOMIC DNA]</scope>
    <source>
        <strain evidence="3">DSM 22248 / JCM 15807 / FRC-32</strain>
    </source>
</reference>
<dbReference type="AlphaFoldDB" id="B9M336"/>
<dbReference type="PANTHER" id="PTHR12126">
    <property type="entry name" value="NADH-UBIQUINONE OXIDOREDUCTASE 39 KDA SUBUNIT-RELATED"/>
    <property type="match status" value="1"/>
</dbReference>
<sequence length="293" mass="32687">MNIFVSGGTGFVGGHLRKALLERGHHLKLLVHRPSGSYEPGVEQVEGDVTRPETFVRHFAGCDAVINLVGIIREFPSRGVTFQRLHVEATRNQVEAAKQAGIKRYLQMSALGTRDGATSRYHRTKYQAEQFVRDSQLDYTIFRPSIVFGPKDDFINKLAGMIRTLPAVPVIGDGKYRLQPIAGDDVARCFAMALEMPETIGKTYDLCGSTRLSYNDLLDCIGRALGKSHVSKIPNPLVLMKLVVPLFQNIPAFPITMDQLLMLIEENICDGAWRDTFGFEPQDFDTGIRGYLQ</sequence>
<dbReference type="OrthoDB" id="9804595at2"/>
<organism evidence="2 3">
    <name type="scientific">Geotalea daltonii (strain DSM 22248 / JCM 15807 / FRC-32)</name>
    <name type="common">Geobacter daltonii</name>
    <dbReference type="NCBI Taxonomy" id="316067"/>
    <lineage>
        <taxon>Bacteria</taxon>
        <taxon>Pseudomonadati</taxon>
        <taxon>Thermodesulfobacteriota</taxon>
        <taxon>Desulfuromonadia</taxon>
        <taxon>Geobacterales</taxon>
        <taxon>Geobacteraceae</taxon>
        <taxon>Geotalea</taxon>
    </lineage>
</organism>
<keyword evidence="3" id="KW-1185">Reference proteome</keyword>
<gene>
    <name evidence="2" type="ordered locus">Geob_1086</name>
</gene>
<evidence type="ECO:0000259" key="1">
    <source>
        <dbReference type="Pfam" id="PF13460"/>
    </source>
</evidence>
<dbReference type="SUPFAM" id="SSF51735">
    <property type="entry name" value="NAD(P)-binding Rossmann-fold domains"/>
    <property type="match status" value="1"/>
</dbReference>
<dbReference type="InterPro" id="IPR036291">
    <property type="entry name" value="NAD(P)-bd_dom_sf"/>
</dbReference>
<dbReference type="Proteomes" id="UP000007721">
    <property type="component" value="Chromosome"/>
</dbReference>
<dbReference type="Pfam" id="PF13460">
    <property type="entry name" value="NAD_binding_10"/>
    <property type="match status" value="1"/>
</dbReference>
<dbReference type="CDD" id="cd05271">
    <property type="entry name" value="NDUFA9_like_SDR_a"/>
    <property type="match status" value="1"/>
</dbReference>
<dbReference type="InterPro" id="IPR051207">
    <property type="entry name" value="ComplexI_NDUFA9_subunit"/>
</dbReference>
<proteinExistence type="predicted"/>
<name>B9M336_GEODF</name>
<dbReference type="RefSeq" id="WP_012646175.1">
    <property type="nucleotide sequence ID" value="NC_011979.1"/>
</dbReference>
<dbReference type="KEGG" id="geo:Geob_1086"/>
<accession>B9M336</accession>
<protein>
    <submittedName>
        <fullName evidence="2">NAD-dependent nucleoside-5'-diphosphate-sugar epimerase/dehydratase</fullName>
    </submittedName>
</protein>
<dbReference type="PANTHER" id="PTHR12126:SF11">
    <property type="entry name" value="NADH DEHYDROGENASE [UBIQUINONE] 1 ALPHA SUBCOMPLEX SUBUNIT 9, MITOCHONDRIAL"/>
    <property type="match status" value="1"/>
</dbReference>
<dbReference type="Gene3D" id="3.40.50.720">
    <property type="entry name" value="NAD(P)-binding Rossmann-like Domain"/>
    <property type="match status" value="1"/>
</dbReference>
<feature type="domain" description="NAD(P)-binding" evidence="1">
    <location>
        <begin position="7"/>
        <end position="147"/>
    </location>
</feature>
<dbReference type="eggNOG" id="COG0702">
    <property type="taxonomic scope" value="Bacteria"/>
</dbReference>
<dbReference type="GO" id="GO:0044877">
    <property type="term" value="F:protein-containing complex binding"/>
    <property type="evidence" value="ECO:0007669"/>
    <property type="project" value="TreeGrafter"/>
</dbReference>
<dbReference type="InterPro" id="IPR016040">
    <property type="entry name" value="NAD(P)-bd_dom"/>
</dbReference>
<dbReference type="FunFam" id="3.40.50.720:FF:000702">
    <property type="entry name" value="NADH dehydrogenase (Ubiquinone)"/>
    <property type="match status" value="1"/>
</dbReference>
<dbReference type="STRING" id="316067.Geob_1086"/>
<dbReference type="HOGENOM" id="CLU_007383_6_5_7"/>